<evidence type="ECO:0000256" key="10">
    <source>
        <dbReference type="ARBA" id="ARBA00022827"/>
    </source>
</evidence>
<comment type="subcellular location">
    <subcellularLocation>
        <location evidence="3 19">Cytoplasm</location>
    </subcellularLocation>
</comment>
<dbReference type="GO" id="GO:0008360">
    <property type="term" value="P:regulation of cell shape"/>
    <property type="evidence" value="ECO:0007669"/>
    <property type="project" value="UniProtKB-KW"/>
</dbReference>
<evidence type="ECO:0000256" key="18">
    <source>
        <dbReference type="ARBA" id="ARBA00048914"/>
    </source>
</evidence>
<evidence type="ECO:0000256" key="16">
    <source>
        <dbReference type="ARBA" id="ARBA00023316"/>
    </source>
</evidence>
<evidence type="ECO:0000256" key="19">
    <source>
        <dbReference type="HAMAP-Rule" id="MF_00037"/>
    </source>
</evidence>
<evidence type="ECO:0000256" key="3">
    <source>
        <dbReference type="ARBA" id="ARBA00004496"/>
    </source>
</evidence>
<comment type="function">
    <text evidence="2 19">Cell wall formation.</text>
</comment>
<evidence type="ECO:0000256" key="11">
    <source>
        <dbReference type="ARBA" id="ARBA00022857"/>
    </source>
</evidence>
<keyword evidence="11 19" id="KW-0521">NADP</keyword>
<evidence type="ECO:0000256" key="15">
    <source>
        <dbReference type="ARBA" id="ARBA00023306"/>
    </source>
</evidence>
<organism evidence="21 22">
    <name type="scientific">Oryzomonas japonica</name>
    <dbReference type="NCBI Taxonomy" id="2603858"/>
    <lineage>
        <taxon>Bacteria</taxon>
        <taxon>Pseudomonadati</taxon>
        <taxon>Thermodesulfobacteriota</taxon>
        <taxon>Desulfuromonadia</taxon>
        <taxon>Geobacterales</taxon>
        <taxon>Geobacteraceae</taxon>
        <taxon>Oryzomonas</taxon>
    </lineage>
</organism>
<dbReference type="InterPro" id="IPR003170">
    <property type="entry name" value="MurB"/>
</dbReference>
<dbReference type="NCBIfam" id="TIGR00179">
    <property type="entry name" value="murB"/>
    <property type="match status" value="1"/>
</dbReference>
<dbReference type="EMBL" id="VZQZ01000005">
    <property type="protein sequence ID" value="KAB0665384.1"/>
    <property type="molecule type" value="Genomic_DNA"/>
</dbReference>
<evidence type="ECO:0000313" key="21">
    <source>
        <dbReference type="EMBL" id="KAB0665384.1"/>
    </source>
</evidence>
<proteinExistence type="inferred from homology"/>
<dbReference type="EC" id="1.3.1.98" evidence="5 19"/>
<comment type="pathway">
    <text evidence="4 19">Cell wall biogenesis; peptidoglycan biosynthesis.</text>
</comment>
<dbReference type="SUPFAM" id="SSF56176">
    <property type="entry name" value="FAD-binding/transporter-associated domain-like"/>
    <property type="match status" value="1"/>
</dbReference>
<accession>A0A7J4ZQL9</accession>
<dbReference type="Pfam" id="PF01565">
    <property type="entry name" value="FAD_binding_4"/>
    <property type="match status" value="1"/>
</dbReference>
<evidence type="ECO:0000256" key="2">
    <source>
        <dbReference type="ARBA" id="ARBA00003921"/>
    </source>
</evidence>
<evidence type="ECO:0000256" key="7">
    <source>
        <dbReference type="ARBA" id="ARBA00022490"/>
    </source>
</evidence>
<evidence type="ECO:0000313" key="22">
    <source>
        <dbReference type="Proteomes" id="UP000420562"/>
    </source>
</evidence>
<feature type="domain" description="FAD-binding PCMH-type" evidence="20">
    <location>
        <begin position="26"/>
        <end position="189"/>
    </location>
</feature>
<evidence type="ECO:0000256" key="6">
    <source>
        <dbReference type="ARBA" id="ARBA00015188"/>
    </source>
</evidence>
<dbReference type="NCBIfam" id="NF010480">
    <property type="entry name" value="PRK13905.1"/>
    <property type="match status" value="1"/>
</dbReference>
<dbReference type="GO" id="GO:0009252">
    <property type="term" value="P:peptidoglycan biosynthetic process"/>
    <property type="evidence" value="ECO:0007669"/>
    <property type="project" value="UniProtKB-UniRule"/>
</dbReference>
<dbReference type="UniPathway" id="UPA00219"/>
<dbReference type="AlphaFoldDB" id="A0A7J4ZQL9"/>
<comment type="catalytic activity">
    <reaction evidence="18 19">
        <text>UDP-N-acetyl-alpha-D-muramate + NADP(+) = UDP-N-acetyl-3-O-(1-carboxyvinyl)-alpha-D-glucosamine + NADPH + H(+)</text>
        <dbReference type="Rhea" id="RHEA:12248"/>
        <dbReference type="ChEBI" id="CHEBI:15378"/>
        <dbReference type="ChEBI" id="CHEBI:57783"/>
        <dbReference type="ChEBI" id="CHEBI:58349"/>
        <dbReference type="ChEBI" id="CHEBI:68483"/>
        <dbReference type="ChEBI" id="CHEBI:70757"/>
        <dbReference type="EC" id="1.3.1.98"/>
    </reaction>
</comment>
<dbReference type="InterPro" id="IPR016167">
    <property type="entry name" value="FAD-bd_PCMH_sub1"/>
</dbReference>
<name>A0A7J4ZQL9_9BACT</name>
<dbReference type="Gene3D" id="3.30.465.10">
    <property type="match status" value="1"/>
</dbReference>
<dbReference type="SUPFAM" id="SSF56194">
    <property type="entry name" value="Uridine diphospho-N-Acetylenolpyruvylglucosamine reductase, MurB, C-terminal domain"/>
    <property type="match status" value="1"/>
</dbReference>
<comment type="cofactor">
    <cofactor evidence="1 19">
        <name>FAD</name>
        <dbReference type="ChEBI" id="CHEBI:57692"/>
    </cofactor>
</comment>
<evidence type="ECO:0000256" key="17">
    <source>
        <dbReference type="ARBA" id="ARBA00031026"/>
    </source>
</evidence>
<keyword evidence="9 19" id="KW-0285">Flavoprotein</keyword>
<dbReference type="GO" id="GO:0005829">
    <property type="term" value="C:cytosol"/>
    <property type="evidence" value="ECO:0007669"/>
    <property type="project" value="TreeGrafter"/>
</dbReference>
<dbReference type="Pfam" id="PF02873">
    <property type="entry name" value="MurB_C"/>
    <property type="match status" value="1"/>
</dbReference>
<dbReference type="PANTHER" id="PTHR21071:SF4">
    <property type="entry name" value="UDP-N-ACETYLENOLPYRUVOYLGLUCOSAMINE REDUCTASE"/>
    <property type="match status" value="1"/>
</dbReference>
<dbReference type="PANTHER" id="PTHR21071">
    <property type="entry name" value="UDP-N-ACETYLENOLPYRUVOYLGLUCOSAMINE REDUCTASE"/>
    <property type="match status" value="1"/>
</dbReference>
<keyword evidence="22" id="KW-1185">Reference proteome</keyword>
<keyword evidence="13 19" id="KW-0573">Peptidoglycan synthesis</keyword>
<keyword evidence="8 19" id="KW-0132">Cell division</keyword>
<keyword evidence="7 19" id="KW-0963">Cytoplasm</keyword>
<dbReference type="PROSITE" id="PS51387">
    <property type="entry name" value="FAD_PCMH"/>
    <property type="match status" value="1"/>
</dbReference>
<protein>
    <recommendedName>
        <fullName evidence="6 19">UDP-N-acetylenolpyruvoylglucosamine reductase</fullName>
        <ecNumber evidence="5 19">1.3.1.98</ecNumber>
    </recommendedName>
    <alternativeName>
        <fullName evidence="17 19">UDP-N-acetylmuramate dehydrogenase</fullName>
    </alternativeName>
</protein>
<keyword evidence="12 19" id="KW-0133">Cell shape</keyword>
<dbReference type="InterPro" id="IPR011601">
    <property type="entry name" value="MurB_C"/>
</dbReference>
<dbReference type="HAMAP" id="MF_00037">
    <property type="entry name" value="MurB"/>
    <property type="match status" value="1"/>
</dbReference>
<keyword evidence="10 19" id="KW-0274">FAD</keyword>
<dbReference type="Gene3D" id="3.90.78.10">
    <property type="entry name" value="UDP-N-acetylenolpyruvoylglucosamine reductase, C-terminal domain"/>
    <property type="match status" value="1"/>
</dbReference>
<feature type="active site" description="Proton donor" evidence="19">
    <location>
        <position position="218"/>
    </location>
</feature>
<evidence type="ECO:0000256" key="13">
    <source>
        <dbReference type="ARBA" id="ARBA00022984"/>
    </source>
</evidence>
<evidence type="ECO:0000256" key="8">
    <source>
        <dbReference type="ARBA" id="ARBA00022618"/>
    </source>
</evidence>
<gene>
    <name evidence="19 21" type="primary">murB</name>
    <name evidence="21" type="ORF">F6V25_09895</name>
</gene>
<evidence type="ECO:0000256" key="1">
    <source>
        <dbReference type="ARBA" id="ARBA00001974"/>
    </source>
</evidence>
<dbReference type="InterPro" id="IPR006094">
    <property type="entry name" value="Oxid_FAD_bind_N"/>
</dbReference>
<dbReference type="Proteomes" id="UP000420562">
    <property type="component" value="Unassembled WGS sequence"/>
</dbReference>
<evidence type="ECO:0000256" key="9">
    <source>
        <dbReference type="ARBA" id="ARBA00022630"/>
    </source>
</evidence>
<evidence type="ECO:0000256" key="14">
    <source>
        <dbReference type="ARBA" id="ARBA00023002"/>
    </source>
</evidence>
<dbReference type="RefSeq" id="WP_151128420.1">
    <property type="nucleotide sequence ID" value="NZ_VZQZ01000005.1"/>
</dbReference>
<dbReference type="InterPro" id="IPR016166">
    <property type="entry name" value="FAD-bd_PCMH"/>
</dbReference>
<feature type="active site" evidence="19">
    <location>
        <position position="288"/>
    </location>
</feature>
<dbReference type="GO" id="GO:0051301">
    <property type="term" value="P:cell division"/>
    <property type="evidence" value="ECO:0007669"/>
    <property type="project" value="UniProtKB-KW"/>
</dbReference>
<dbReference type="Gene3D" id="3.30.43.10">
    <property type="entry name" value="Uridine Diphospho-n-acetylenolpyruvylglucosamine Reductase, domain 2"/>
    <property type="match status" value="1"/>
</dbReference>
<evidence type="ECO:0000256" key="5">
    <source>
        <dbReference type="ARBA" id="ARBA00012518"/>
    </source>
</evidence>
<keyword evidence="16 19" id="KW-0961">Cell wall biogenesis/degradation</keyword>
<dbReference type="InterPro" id="IPR036318">
    <property type="entry name" value="FAD-bd_PCMH-like_sf"/>
</dbReference>
<dbReference type="GO" id="GO:0008762">
    <property type="term" value="F:UDP-N-acetylmuramate dehydrogenase activity"/>
    <property type="evidence" value="ECO:0007669"/>
    <property type="project" value="UniProtKB-UniRule"/>
</dbReference>
<evidence type="ECO:0000256" key="4">
    <source>
        <dbReference type="ARBA" id="ARBA00004752"/>
    </source>
</evidence>
<keyword evidence="14 19" id="KW-0560">Oxidoreductase</keyword>
<comment type="similarity">
    <text evidence="19">Belongs to the MurB family.</text>
</comment>
<dbReference type="InterPro" id="IPR016169">
    <property type="entry name" value="FAD-bd_PCMH_sub2"/>
</dbReference>
<feature type="active site" evidence="19">
    <location>
        <position position="169"/>
    </location>
</feature>
<dbReference type="GO" id="GO:0071555">
    <property type="term" value="P:cell wall organization"/>
    <property type="evidence" value="ECO:0007669"/>
    <property type="project" value="UniProtKB-KW"/>
</dbReference>
<evidence type="ECO:0000259" key="20">
    <source>
        <dbReference type="PROSITE" id="PS51387"/>
    </source>
</evidence>
<dbReference type="InterPro" id="IPR036635">
    <property type="entry name" value="MurB_C_sf"/>
</dbReference>
<evidence type="ECO:0000256" key="12">
    <source>
        <dbReference type="ARBA" id="ARBA00022960"/>
    </source>
</evidence>
<reference evidence="21 22" key="1">
    <citation type="submission" date="2019-09" db="EMBL/GenBank/DDBJ databases">
        <title>Geobacter sp. Red96, a novel strain isolated from paddy soil.</title>
        <authorList>
            <person name="Xu Z."/>
            <person name="Masuda Y."/>
            <person name="Itoh H."/>
            <person name="Senoo K."/>
        </authorList>
    </citation>
    <scope>NUCLEOTIDE SEQUENCE [LARGE SCALE GENOMIC DNA]</scope>
    <source>
        <strain evidence="21 22">Red96</strain>
    </source>
</reference>
<comment type="caution">
    <text evidence="21">The sequence shown here is derived from an EMBL/GenBank/DDBJ whole genome shotgun (WGS) entry which is preliminary data.</text>
</comment>
<dbReference type="GO" id="GO:0071949">
    <property type="term" value="F:FAD binding"/>
    <property type="evidence" value="ECO:0007669"/>
    <property type="project" value="InterPro"/>
</dbReference>
<keyword evidence="15 19" id="KW-0131">Cell cycle</keyword>
<sequence>MNLENISIRGQLLYDEPMSRHTSLKVGGAADLYAEPEDADDLLTLVRALKERQASWLAIGRGYNLLVRDGGIRGAVISLARFNRISEAGERLIRAEAGVENLALVRFAQERGLGGIGYISGIPGTVGGAVKMNAGAYGSGVLERLESLTLLSGDTVAEYRREELDYGYRRLTLPVGAIVLAALFRLVEYDPQQTEEEIRKDTELRRSKHNVGFPSAGSFFKNPSGQAAWRLIDQANLRGVTVGGAQVSEVHSNFLINRGGATATDFLGLATRVKEAVFAATGVQLEEEVRIVGEEP</sequence>